<name>A0A5B7DU05_PORTR</name>
<accession>A0A5B7DU05</accession>
<dbReference type="AlphaFoldDB" id="A0A5B7DU05"/>
<comment type="caution">
    <text evidence="1">The sequence shown here is derived from an EMBL/GenBank/DDBJ whole genome shotgun (WGS) entry which is preliminary data.</text>
</comment>
<protein>
    <submittedName>
        <fullName evidence="1">Uncharacterized protein</fullName>
    </submittedName>
</protein>
<sequence>MSPVSQLDLLVIRVEGKKLKRESCGDGRDWWMAGGLPSRPCSPQCLVGSGKGSAYSRANIHILQVLSLQYRRVT</sequence>
<proteinExistence type="predicted"/>
<keyword evidence="2" id="KW-1185">Reference proteome</keyword>
<dbReference type="EMBL" id="VSRR010001341">
    <property type="protein sequence ID" value="MPC24539.1"/>
    <property type="molecule type" value="Genomic_DNA"/>
</dbReference>
<reference evidence="1 2" key="1">
    <citation type="submission" date="2019-05" db="EMBL/GenBank/DDBJ databases">
        <title>Another draft genome of Portunus trituberculatus and its Hox gene families provides insights of decapod evolution.</title>
        <authorList>
            <person name="Jeong J.-H."/>
            <person name="Song I."/>
            <person name="Kim S."/>
            <person name="Choi T."/>
            <person name="Kim D."/>
            <person name="Ryu S."/>
            <person name="Kim W."/>
        </authorList>
    </citation>
    <scope>NUCLEOTIDE SEQUENCE [LARGE SCALE GENOMIC DNA]</scope>
    <source>
        <tissue evidence="1">Muscle</tissue>
    </source>
</reference>
<organism evidence="1 2">
    <name type="scientific">Portunus trituberculatus</name>
    <name type="common">Swimming crab</name>
    <name type="synonym">Neptunus trituberculatus</name>
    <dbReference type="NCBI Taxonomy" id="210409"/>
    <lineage>
        <taxon>Eukaryota</taxon>
        <taxon>Metazoa</taxon>
        <taxon>Ecdysozoa</taxon>
        <taxon>Arthropoda</taxon>
        <taxon>Crustacea</taxon>
        <taxon>Multicrustacea</taxon>
        <taxon>Malacostraca</taxon>
        <taxon>Eumalacostraca</taxon>
        <taxon>Eucarida</taxon>
        <taxon>Decapoda</taxon>
        <taxon>Pleocyemata</taxon>
        <taxon>Brachyura</taxon>
        <taxon>Eubrachyura</taxon>
        <taxon>Portunoidea</taxon>
        <taxon>Portunidae</taxon>
        <taxon>Portuninae</taxon>
        <taxon>Portunus</taxon>
    </lineage>
</organism>
<dbReference type="Proteomes" id="UP000324222">
    <property type="component" value="Unassembled WGS sequence"/>
</dbReference>
<evidence type="ECO:0000313" key="1">
    <source>
        <dbReference type="EMBL" id="MPC24539.1"/>
    </source>
</evidence>
<evidence type="ECO:0000313" key="2">
    <source>
        <dbReference type="Proteomes" id="UP000324222"/>
    </source>
</evidence>
<gene>
    <name evidence="1" type="ORF">E2C01_017623</name>
</gene>